<organism evidence="1 2">
    <name type="scientific">Nakamurella alba</name>
    <dbReference type="NCBI Taxonomy" id="2665158"/>
    <lineage>
        <taxon>Bacteria</taxon>
        <taxon>Bacillati</taxon>
        <taxon>Actinomycetota</taxon>
        <taxon>Actinomycetes</taxon>
        <taxon>Nakamurellales</taxon>
        <taxon>Nakamurellaceae</taxon>
        <taxon>Nakamurella</taxon>
    </lineage>
</organism>
<protein>
    <submittedName>
        <fullName evidence="1">Uncharacterized protein</fullName>
    </submittedName>
</protein>
<name>A0A7K1FWT5_9ACTN</name>
<dbReference type="EMBL" id="WLYK01000017">
    <property type="protein sequence ID" value="MTD17284.1"/>
    <property type="molecule type" value="Genomic_DNA"/>
</dbReference>
<dbReference type="AlphaFoldDB" id="A0A7K1FWT5"/>
<proteinExistence type="predicted"/>
<reference evidence="1 2" key="1">
    <citation type="submission" date="2019-11" db="EMBL/GenBank/DDBJ databases">
        <authorList>
            <person name="Jiang L.-Q."/>
        </authorList>
    </citation>
    <scope>NUCLEOTIDE SEQUENCE [LARGE SCALE GENOMIC DNA]</scope>
    <source>
        <strain evidence="1 2">YIM 132087</strain>
    </source>
</reference>
<dbReference type="Proteomes" id="UP000460221">
    <property type="component" value="Unassembled WGS sequence"/>
</dbReference>
<accession>A0A7K1FWT5</accession>
<evidence type="ECO:0000313" key="2">
    <source>
        <dbReference type="Proteomes" id="UP000460221"/>
    </source>
</evidence>
<evidence type="ECO:0000313" key="1">
    <source>
        <dbReference type="EMBL" id="MTD17284.1"/>
    </source>
</evidence>
<keyword evidence="2" id="KW-1185">Reference proteome</keyword>
<comment type="caution">
    <text evidence="1">The sequence shown here is derived from an EMBL/GenBank/DDBJ whole genome shotgun (WGS) entry which is preliminary data.</text>
</comment>
<gene>
    <name evidence="1" type="ORF">GIS00_25460</name>
</gene>
<dbReference type="RefSeq" id="WP_154771275.1">
    <property type="nucleotide sequence ID" value="NZ_WLYK01000017.1"/>
</dbReference>
<sequence length="286" mass="29820">MSEQLTAADLPREDPVVDDLRVADPLAALSDDDVQAVIEQLEVALPGSAELPDDLRPELAALIDLIPAGPRAVFVAAAARIDRTLCPTPEELADGLAPVLWFLGHCGSDGLPLATGGGLDPVEIAALVAHLPVLWNSADEDLQLRVRQFREVLRDLGLIRRHRDRLVLTTAGATAAAGPEQLRTAVLTADPAGLGGRAVADASLLHLLLVAGGHGPDPTALAAGLAALEWAQPVGAAPAPDTVRSLVRNVDGLFAIIAPGRRRSVPFDPRSALVRSLATDLVLGRV</sequence>